<dbReference type="EMBL" id="PYGK01000004">
    <property type="protein sequence ID" value="PSL31719.1"/>
    <property type="molecule type" value="Genomic_DNA"/>
</dbReference>
<dbReference type="AlphaFoldDB" id="A0A2P8GCM3"/>
<evidence type="ECO:0000313" key="1">
    <source>
        <dbReference type="EMBL" id="PSL31719.1"/>
    </source>
</evidence>
<dbReference type="RefSeq" id="WP_106601955.1">
    <property type="nucleotide sequence ID" value="NZ_PYGK01000004.1"/>
</dbReference>
<evidence type="ECO:0000313" key="2">
    <source>
        <dbReference type="Proteomes" id="UP000240978"/>
    </source>
</evidence>
<proteinExistence type="predicted"/>
<comment type="caution">
    <text evidence="1">The sequence shown here is derived from an EMBL/GenBank/DDBJ whole genome shotgun (WGS) entry which is preliminary data.</text>
</comment>
<dbReference type="Proteomes" id="UP000240978">
    <property type="component" value="Unassembled WGS sequence"/>
</dbReference>
<accession>A0A2P8GCM3</accession>
<protein>
    <submittedName>
        <fullName evidence="1">Uncharacterized protein</fullName>
    </submittedName>
</protein>
<sequence>MKLHWISTQRTCLNMKGKAGDKRLKVPPVWPGIVITQYHEEIYEDYMKELEVVFDYKPLNFLIGYDMPNQFRPQRRTAAEKEKFERAVEYLEQLFMDED</sequence>
<organism evidence="1 2">
    <name type="scientific">Chitinophaga ginsengisoli</name>
    <dbReference type="NCBI Taxonomy" id="363837"/>
    <lineage>
        <taxon>Bacteria</taxon>
        <taxon>Pseudomonadati</taxon>
        <taxon>Bacteroidota</taxon>
        <taxon>Chitinophagia</taxon>
        <taxon>Chitinophagales</taxon>
        <taxon>Chitinophagaceae</taxon>
        <taxon>Chitinophaga</taxon>
    </lineage>
</organism>
<keyword evidence="2" id="KW-1185">Reference proteome</keyword>
<gene>
    <name evidence="1" type="ORF">CLV42_10411</name>
</gene>
<reference evidence="1 2" key="1">
    <citation type="submission" date="2018-03" db="EMBL/GenBank/DDBJ databases">
        <title>Genomic Encyclopedia of Archaeal and Bacterial Type Strains, Phase II (KMG-II): from individual species to whole genera.</title>
        <authorList>
            <person name="Goeker M."/>
        </authorList>
    </citation>
    <scope>NUCLEOTIDE SEQUENCE [LARGE SCALE GENOMIC DNA]</scope>
    <source>
        <strain evidence="1 2">DSM 18107</strain>
    </source>
</reference>
<name>A0A2P8GCM3_9BACT</name>